<dbReference type="PRINTS" id="PR00081">
    <property type="entry name" value="GDHRDH"/>
</dbReference>
<keyword evidence="3" id="KW-1185">Reference proteome</keyword>
<comment type="similarity">
    <text evidence="1">Belongs to the short-chain dehydrogenases/reductases (SDR) family.</text>
</comment>
<dbReference type="PANTHER" id="PTHR42879:SF6">
    <property type="entry name" value="NADPH-DEPENDENT REDUCTASE BACG"/>
    <property type="match status" value="1"/>
</dbReference>
<dbReference type="SUPFAM" id="SSF51735">
    <property type="entry name" value="NAD(P)-binding Rossmann-fold domains"/>
    <property type="match status" value="1"/>
</dbReference>
<accession>A0ABW4RUA8</accession>
<reference evidence="3" key="1">
    <citation type="journal article" date="2019" name="Int. J. Syst. Evol. Microbiol.">
        <title>The Global Catalogue of Microorganisms (GCM) 10K type strain sequencing project: providing services to taxonomists for standard genome sequencing and annotation.</title>
        <authorList>
            <consortium name="The Broad Institute Genomics Platform"/>
            <consortium name="The Broad Institute Genome Sequencing Center for Infectious Disease"/>
            <person name="Wu L."/>
            <person name="Ma J."/>
        </authorList>
    </citation>
    <scope>NUCLEOTIDE SEQUENCE [LARGE SCALE GENOMIC DNA]</scope>
    <source>
        <strain evidence="3">CAIM 431</strain>
    </source>
</reference>
<gene>
    <name evidence="2" type="ORF">ACFSCS_04450</name>
</gene>
<evidence type="ECO:0000313" key="2">
    <source>
        <dbReference type="EMBL" id="MFD1889440.1"/>
    </source>
</evidence>
<dbReference type="PANTHER" id="PTHR42879">
    <property type="entry name" value="3-OXOACYL-(ACYL-CARRIER-PROTEIN) REDUCTASE"/>
    <property type="match status" value="1"/>
</dbReference>
<protein>
    <submittedName>
        <fullName evidence="2">SDR family oxidoreductase</fullName>
    </submittedName>
</protein>
<organism evidence="2 3">
    <name type="scientific">Luteococcus peritonei</name>
    <dbReference type="NCBI Taxonomy" id="88874"/>
    <lineage>
        <taxon>Bacteria</taxon>
        <taxon>Bacillati</taxon>
        <taxon>Actinomycetota</taxon>
        <taxon>Actinomycetes</taxon>
        <taxon>Propionibacteriales</taxon>
        <taxon>Propionibacteriaceae</taxon>
        <taxon>Luteococcus</taxon>
    </lineage>
</organism>
<dbReference type="Gene3D" id="3.40.50.720">
    <property type="entry name" value="NAD(P)-binding Rossmann-like Domain"/>
    <property type="match status" value="1"/>
</dbReference>
<dbReference type="Pfam" id="PF13561">
    <property type="entry name" value="adh_short_C2"/>
    <property type="match status" value="1"/>
</dbReference>
<evidence type="ECO:0000313" key="3">
    <source>
        <dbReference type="Proteomes" id="UP001597326"/>
    </source>
</evidence>
<proteinExistence type="inferred from homology"/>
<dbReference type="EMBL" id="JBHUFZ010000010">
    <property type="protein sequence ID" value="MFD1889440.1"/>
    <property type="molecule type" value="Genomic_DNA"/>
</dbReference>
<dbReference type="InterPro" id="IPR050259">
    <property type="entry name" value="SDR"/>
</dbReference>
<comment type="caution">
    <text evidence="2">The sequence shown here is derived from an EMBL/GenBank/DDBJ whole genome shotgun (WGS) entry which is preliminary data.</text>
</comment>
<dbReference type="RefSeq" id="WP_343872451.1">
    <property type="nucleotide sequence ID" value="NZ_BAAAIX010000008.1"/>
</dbReference>
<sequence length="257" mass="26752">MDLGLADKVFLVTAASSGLGLASARQLVAEGARVVLVARREEALAEVATELNGDAPEDAPRVVPMAGDLLEADTVTEAITRALEVFGQVDGALVSVGGPPAGHVLENTDEQWTTAFSSVFLPALRVARAVYAQNPRARLALVLSTSTRVPLPGMAISNGLRPGLGMLVKQLADEVGPDGGRVVGLMPGSIATGRMTYLFEQASDPKAARELVESQVPLRRMGEPDEFGRVATFLLSDAAGYMSGCVVPVDGGAMRTV</sequence>
<name>A0ABW4RUA8_9ACTN</name>
<evidence type="ECO:0000256" key="1">
    <source>
        <dbReference type="ARBA" id="ARBA00006484"/>
    </source>
</evidence>
<dbReference type="Proteomes" id="UP001597326">
    <property type="component" value="Unassembled WGS sequence"/>
</dbReference>
<dbReference type="InterPro" id="IPR036291">
    <property type="entry name" value="NAD(P)-bd_dom_sf"/>
</dbReference>
<dbReference type="InterPro" id="IPR002347">
    <property type="entry name" value="SDR_fam"/>
</dbReference>